<feature type="domain" description="Amine oxidase" evidence="2">
    <location>
        <begin position="27"/>
        <end position="115"/>
    </location>
</feature>
<comment type="similarity">
    <text evidence="1">Belongs to the flavin monoamine oxidase family.</text>
</comment>
<dbReference type="PANTHER" id="PTHR43563">
    <property type="entry name" value="AMINE OXIDASE"/>
    <property type="match status" value="1"/>
</dbReference>
<dbReference type="InterPro" id="IPR036188">
    <property type="entry name" value="FAD/NAD-bd_sf"/>
</dbReference>
<dbReference type="InterPro" id="IPR050703">
    <property type="entry name" value="Flavin_MAO"/>
</dbReference>
<name>A0A411DN06_CHRID</name>
<sequence>MVQFGLKITVTAETCLIFLHISASGYSAKVRKEFALKQLAELLGEKALEPISYYDKVWTDEYISGGPQMISRPHQNNGHPLLQFGYLNDKLFFSNTETSAEFSGYMEGAVISAKNIVSTLKKFCL</sequence>
<dbReference type="AlphaFoldDB" id="A0A411DN06"/>
<dbReference type="GO" id="GO:0016491">
    <property type="term" value="F:oxidoreductase activity"/>
    <property type="evidence" value="ECO:0007669"/>
    <property type="project" value="InterPro"/>
</dbReference>
<dbReference type="Gene3D" id="3.50.50.60">
    <property type="entry name" value="FAD/NAD(P)-binding domain"/>
    <property type="match status" value="1"/>
</dbReference>
<proteinExistence type="inferred from homology"/>
<reference evidence="3" key="1">
    <citation type="submission" date="2019-01" db="EMBL/GenBank/DDBJ databases">
        <title>Whole Genome Sequencing for Putative Detection of Antimicrobial Resistance and Potential Virulence Factors in Chryseobacterium indologenes isolated from Nile Tilapia in Tanzania.</title>
        <authorList>
            <person name="Mwega E."/>
            <person name="Mutoloki S."/>
            <person name="Mugimba K."/>
            <person name="Colquhoun D."/>
            <person name="Mdegela R."/>
            <person name="Evensen O."/>
            <person name="Wasteson Y."/>
        </authorList>
    </citation>
    <scope>NUCLEOTIDE SEQUENCE [LARGE SCALE GENOMIC DNA]</scope>
    <source>
        <strain evidence="3">StR 01</strain>
    </source>
</reference>
<gene>
    <name evidence="3" type="ORF">EU348_11125</name>
</gene>
<dbReference type="InterPro" id="IPR002937">
    <property type="entry name" value="Amino_oxidase"/>
</dbReference>
<accession>A0A411DN06</accession>
<evidence type="ECO:0000313" key="3">
    <source>
        <dbReference type="EMBL" id="QBA21717.1"/>
    </source>
</evidence>
<dbReference type="PANTHER" id="PTHR43563:SF1">
    <property type="entry name" value="AMINE OXIDASE [FLAVIN-CONTAINING] B"/>
    <property type="match status" value="1"/>
</dbReference>
<evidence type="ECO:0000259" key="2">
    <source>
        <dbReference type="Pfam" id="PF01593"/>
    </source>
</evidence>
<dbReference type="SUPFAM" id="SSF54373">
    <property type="entry name" value="FAD-linked reductases, C-terminal domain"/>
    <property type="match status" value="1"/>
</dbReference>
<protein>
    <recommendedName>
        <fullName evidence="2">Amine oxidase domain-containing protein</fullName>
    </recommendedName>
</protein>
<dbReference type="EMBL" id="CP035532">
    <property type="protein sequence ID" value="QBA21717.1"/>
    <property type="molecule type" value="Genomic_DNA"/>
</dbReference>
<evidence type="ECO:0000256" key="1">
    <source>
        <dbReference type="ARBA" id="ARBA00005995"/>
    </source>
</evidence>
<organism evidence="3">
    <name type="scientific">Chryseobacterium indologenes</name>
    <name type="common">Flavobacterium indologenes</name>
    <dbReference type="NCBI Taxonomy" id="253"/>
    <lineage>
        <taxon>Bacteria</taxon>
        <taxon>Pseudomonadati</taxon>
        <taxon>Bacteroidota</taxon>
        <taxon>Flavobacteriia</taxon>
        <taxon>Flavobacteriales</taxon>
        <taxon>Weeksellaceae</taxon>
        <taxon>Chryseobacterium group</taxon>
        <taxon>Chryseobacterium</taxon>
    </lineage>
</organism>
<dbReference type="Pfam" id="PF01593">
    <property type="entry name" value="Amino_oxidase"/>
    <property type="match status" value="1"/>
</dbReference>